<dbReference type="InterPro" id="IPR005111">
    <property type="entry name" value="MoeA_C_domain_IV"/>
</dbReference>
<dbReference type="SUPFAM" id="SSF63867">
    <property type="entry name" value="MoeA C-terminal domain-like"/>
    <property type="match status" value="1"/>
</dbReference>
<dbReference type="SMART" id="SM00852">
    <property type="entry name" value="MoCF_biosynth"/>
    <property type="match status" value="1"/>
</dbReference>
<comment type="function">
    <text evidence="2 11">Catalyzes the insertion of molybdate into adenylated molybdopterin with the concomitant release of AMP.</text>
</comment>
<dbReference type="InterPro" id="IPR008284">
    <property type="entry name" value="MoCF_biosynth_CS"/>
</dbReference>
<dbReference type="GO" id="GO:0046872">
    <property type="term" value="F:metal ion binding"/>
    <property type="evidence" value="ECO:0007669"/>
    <property type="project" value="UniProtKB-UniRule"/>
</dbReference>
<dbReference type="CDD" id="cd00887">
    <property type="entry name" value="MoeA"/>
    <property type="match status" value="1"/>
</dbReference>
<dbReference type="InterPro" id="IPR005110">
    <property type="entry name" value="MoeA_linker/N"/>
</dbReference>
<evidence type="ECO:0000256" key="2">
    <source>
        <dbReference type="ARBA" id="ARBA00002901"/>
    </source>
</evidence>
<dbReference type="Proteomes" id="UP000185678">
    <property type="component" value="Unassembled WGS sequence"/>
</dbReference>
<dbReference type="RefSeq" id="WP_076400508.1">
    <property type="nucleotide sequence ID" value="NZ_FTOA01000004.1"/>
</dbReference>
<evidence type="ECO:0000256" key="9">
    <source>
        <dbReference type="ARBA" id="ARBA00023150"/>
    </source>
</evidence>
<keyword evidence="9 11" id="KW-0501">Molybdenum cofactor biosynthesis</keyword>
<keyword evidence="6 11" id="KW-0808">Transferase</keyword>
<gene>
    <name evidence="13" type="ORF">SAMN05421779_10442</name>
</gene>
<comment type="cofactor">
    <cofactor evidence="1 11">
        <name>Mg(2+)</name>
        <dbReference type="ChEBI" id="CHEBI:18420"/>
    </cofactor>
</comment>
<dbReference type="AlphaFoldDB" id="A0A1N7MD72"/>
<name>A0A1N7MD72_9PROT</name>
<evidence type="ECO:0000256" key="1">
    <source>
        <dbReference type="ARBA" id="ARBA00001946"/>
    </source>
</evidence>
<dbReference type="InterPro" id="IPR036135">
    <property type="entry name" value="MoeA_linker/N_sf"/>
</dbReference>
<keyword evidence="7 11" id="KW-0479">Metal-binding</keyword>
<comment type="similarity">
    <text evidence="4 11">Belongs to the MoeA family.</text>
</comment>
<organism evidence="13 14">
    <name type="scientific">Insolitispirillum peregrinum</name>
    <dbReference type="NCBI Taxonomy" id="80876"/>
    <lineage>
        <taxon>Bacteria</taxon>
        <taxon>Pseudomonadati</taxon>
        <taxon>Pseudomonadota</taxon>
        <taxon>Alphaproteobacteria</taxon>
        <taxon>Rhodospirillales</taxon>
        <taxon>Novispirillaceae</taxon>
        <taxon>Insolitispirillum</taxon>
    </lineage>
</organism>
<sequence>MSAPHDCFAHDHALLALSDAIALLQTRLGPVCQTEDLSVSEALGRVVAADVVAQVTVPPHDNSAMDGYAYRAADIQTGQATVPVARRIAAGDPPGAALEAGTAIRIFTGAPMPPGADTVAMQEDCQTSVGPNGKTLVTLPTHQKAGANRRLAGEDVAAGTVVLSAGRRLRGPDLAMAASVGHRTLSVYRPLKVALFSTGNELKAPGEALEPGQIYDSNRFGVAGCLQMLGCAVTDLGSLPDNAERITAALELAARDHQLVVTSGGVSMGDEDHVKKAIERIGTLHFWRLAVKPGRPLALGSLGNTVFLGLPGNPVAALVSLMLIGRAVIHRLQGRTAAPMRRYRLPSAFAFSKKAGRQEFIRCWLEDDASGQVSVQRFASQGSGVLSSMVKADGLVDITIDTTEVHPGDMVDFLPFAEALW</sequence>
<dbReference type="Gene3D" id="3.90.105.10">
    <property type="entry name" value="Molybdopterin biosynthesis moea protein, domain 2"/>
    <property type="match status" value="1"/>
</dbReference>
<dbReference type="InterPro" id="IPR036688">
    <property type="entry name" value="MoeA_C_domain_IV_sf"/>
</dbReference>
<dbReference type="GO" id="GO:0005829">
    <property type="term" value="C:cytosol"/>
    <property type="evidence" value="ECO:0007669"/>
    <property type="project" value="TreeGrafter"/>
</dbReference>
<dbReference type="InterPro" id="IPR036425">
    <property type="entry name" value="MoaB/Mog-like_dom_sf"/>
</dbReference>
<evidence type="ECO:0000313" key="14">
    <source>
        <dbReference type="Proteomes" id="UP000185678"/>
    </source>
</evidence>
<proteinExistence type="inferred from homology"/>
<dbReference type="EC" id="2.10.1.1" evidence="11"/>
<dbReference type="PANTHER" id="PTHR10192">
    <property type="entry name" value="MOLYBDOPTERIN BIOSYNTHESIS PROTEIN"/>
    <property type="match status" value="1"/>
</dbReference>
<dbReference type="STRING" id="80876.SAMN05421779_10442"/>
<comment type="pathway">
    <text evidence="3 11">Cofactor biosynthesis; molybdopterin biosynthesis.</text>
</comment>
<dbReference type="SUPFAM" id="SSF63882">
    <property type="entry name" value="MoeA N-terminal region -like"/>
    <property type="match status" value="1"/>
</dbReference>
<dbReference type="SUPFAM" id="SSF53218">
    <property type="entry name" value="Molybdenum cofactor biosynthesis proteins"/>
    <property type="match status" value="1"/>
</dbReference>
<dbReference type="Pfam" id="PF00994">
    <property type="entry name" value="MoCF_biosynth"/>
    <property type="match status" value="1"/>
</dbReference>
<accession>A0A1N7MD72</accession>
<dbReference type="InterPro" id="IPR038987">
    <property type="entry name" value="MoeA-like"/>
</dbReference>
<dbReference type="GO" id="GO:0006777">
    <property type="term" value="P:Mo-molybdopterin cofactor biosynthetic process"/>
    <property type="evidence" value="ECO:0007669"/>
    <property type="project" value="UniProtKB-UniRule"/>
</dbReference>
<reference evidence="13 14" key="1">
    <citation type="submission" date="2017-01" db="EMBL/GenBank/DDBJ databases">
        <authorList>
            <person name="Mah S.A."/>
            <person name="Swanson W.J."/>
            <person name="Moy G.W."/>
            <person name="Vacquier V.D."/>
        </authorList>
    </citation>
    <scope>NUCLEOTIDE SEQUENCE [LARGE SCALE GENOMIC DNA]</scope>
    <source>
        <strain evidence="13 14">DSM 11589</strain>
    </source>
</reference>
<evidence type="ECO:0000256" key="8">
    <source>
        <dbReference type="ARBA" id="ARBA00022842"/>
    </source>
</evidence>
<dbReference type="OrthoDB" id="9804758at2"/>
<evidence type="ECO:0000256" key="11">
    <source>
        <dbReference type="RuleBase" id="RU365090"/>
    </source>
</evidence>
<dbReference type="EMBL" id="FTOA01000004">
    <property type="protein sequence ID" value="SIS83987.1"/>
    <property type="molecule type" value="Genomic_DNA"/>
</dbReference>
<dbReference type="InterPro" id="IPR001453">
    <property type="entry name" value="MoaB/Mog_dom"/>
</dbReference>
<dbReference type="NCBIfam" id="TIGR00177">
    <property type="entry name" value="molyb_syn"/>
    <property type="match status" value="1"/>
</dbReference>
<feature type="domain" description="MoaB/Mog" evidence="12">
    <location>
        <begin position="194"/>
        <end position="331"/>
    </location>
</feature>
<evidence type="ECO:0000256" key="6">
    <source>
        <dbReference type="ARBA" id="ARBA00022679"/>
    </source>
</evidence>
<dbReference type="Gene3D" id="3.40.980.10">
    <property type="entry name" value="MoaB/Mog-like domain"/>
    <property type="match status" value="1"/>
</dbReference>
<dbReference type="GO" id="GO:0061599">
    <property type="term" value="F:molybdopterin molybdotransferase activity"/>
    <property type="evidence" value="ECO:0007669"/>
    <property type="project" value="UniProtKB-UniRule"/>
</dbReference>
<evidence type="ECO:0000259" key="12">
    <source>
        <dbReference type="SMART" id="SM00852"/>
    </source>
</evidence>
<dbReference type="PANTHER" id="PTHR10192:SF5">
    <property type="entry name" value="GEPHYRIN"/>
    <property type="match status" value="1"/>
</dbReference>
<evidence type="ECO:0000256" key="7">
    <source>
        <dbReference type="ARBA" id="ARBA00022723"/>
    </source>
</evidence>
<dbReference type="FunFam" id="3.40.980.10:FF:000004">
    <property type="entry name" value="Molybdopterin molybdenumtransferase"/>
    <property type="match status" value="1"/>
</dbReference>
<keyword evidence="8 11" id="KW-0460">Magnesium</keyword>
<dbReference type="PROSITE" id="PS01079">
    <property type="entry name" value="MOCF_BIOSYNTHESIS_2"/>
    <property type="match status" value="1"/>
</dbReference>
<dbReference type="Gene3D" id="2.170.190.11">
    <property type="entry name" value="Molybdopterin biosynthesis moea protein, domain 3"/>
    <property type="match status" value="1"/>
</dbReference>
<dbReference type="Pfam" id="PF03453">
    <property type="entry name" value="MoeA_N"/>
    <property type="match status" value="1"/>
</dbReference>
<evidence type="ECO:0000256" key="5">
    <source>
        <dbReference type="ARBA" id="ARBA00022505"/>
    </source>
</evidence>
<evidence type="ECO:0000256" key="3">
    <source>
        <dbReference type="ARBA" id="ARBA00005046"/>
    </source>
</evidence>
<dbReference type="UniPathway" id="UPA00344"/>
<dbReference type="Gene3D" id="2.40.340.10">
    <property type="entry name" value="MoeA, C-terminal, domain IV"/>
    <property type="match status" value="1"/>
</dbReference>
<protein>
    <recommendedName>
        <fullName evidence="11">Molybdopterin molybdenumtransferase</fullName>
        <ecNumber evidence="11">2.10.1.1</ecNumber>
    </recommendedName>
</protein>
<comment type="catalytic activity">
    <reaction evidence="10">
        <text>adenylyl-molybdopterin + molybdate = Mo-molybdopterin + AMP + H(+)</text>
        <dbReference type="Rhea" id="RHEA:35047"/>
        <dbReference type="ChEBI" id="CHEBI:15378"/>
        <dbReference type="ChEBI" id="CHEBI:36264"/>
        <dbReference type="ChEBI" id="CHEBI:62727"/>
        <dbReference type="ChEBI" id="CHEBI:71302"/>
        <dbReference type="ChEBI" id="CHEBI:456215"/>
        <dbReference type="EC" id="2.10.1.1"/>
    </reaction>
</comment>
<evidence type="ECO:0000256" key="4">
    <source>
        <dbReference type="ARBA" id="ARBA00010763"/>
    </source>
</evidence>
<keyword evidence="5 11" id="KW-0500">Molybdenum</keyword>
<dbReference type="NCBIfam" id="NF045515">
    <property type="entry name" value="Glp_gephyrin"/>
    <property type="match status" value="1"/>
</dbReference>
<evidence type="ECO:0000313" key="13">
    <source>
        <dbReference type="EMBL" id="SIS83987.1"/>
    </source>
</evidence>
<dbReference type="Pfam" id="PF03454">
    <property type="entry name" value="MoeA_C"/>
    <property type="match status" value="1"/>
</dbReference>
<keyword evidence="14" id="KW-1185">Reference proteome</keyword>
<evidence type="ECO:0000256" key="10">
    <source>
        <dbReference type="ARBA" id="ARBA00047317"/>
    </source>
</evidence>